<dbReference type="Proteomes" id="UP000631670">
    <property type="component" value="Unassembled WGS sequence"/>
</dbReference>
<organism evidence="1 2">
    <name type="scientific">Amycolatopsis lexingtonensis</name>
    <dbReference type="NCBI Taxonomy" id="218822"/>
    <lineage>
        <taxon>Bacteria</taxon>
        <taxon>Bacillati</taxon>
        <taxon>Actinomycetota</taxon>
        <taxon>Actinomycetes</taxon>
        <taxon>Pseudonocardiales</taxon>
        <taxon>Pseudonocardiaceae</taxon>
        <taxon>Amycolatopsis</taxon>
    </lineage>
</organism>
<protein>
    <submittedName>
        <fullName evidence="1">Uncharacterized protein</fullName>
    </submittedName>
</protein>
<name>A0ABR9I7X4_9PSEU</name>
<accession>A0ABR9I7X4</accession>
<keyword evidence="2" id="KW-1185">Reference proteome</keyword>
<gene>
    <name evidence="1" type="ORF">H4696_006355</name>
</gene>
<proteinExistence type="predicted"/>
<reference evidence="1 2" key="1">
    <citation type="submission" date="2020-10" db="EMBL/GenBank/DDBJ databases">
        <title>Sequencing the genomes of 1000 actinobacteria strains.</title>
        <authorList>
            <person name="Klenk H.-P."/>
        </authorList>
    </citation>
    <scope>NUCLEOTIDE SEQUENCE [LARGE SCALE GENOMIC DNA]</scope>
    <source>
        <strain evidence="1 2">DSM 44653</strain>
    </source>
</reference>
<dbReference type="EMBL" id="JADBEG010000001">
    <property type="protein sequence ID" value="MBE1499255.1"/>
    <property type="molecule type" value="Genomic_DNA"/>
</dbReference>
<sequence length="44" mass="4710">MSDDQVRRARLAVAAGALGVEDCVQLLEMLGLNLDDDGQAPVQR</sequence>
<evidence type="ECO:0000313" key="2">
    <source>
        <dbReference type="Proteomes" id="UP000631670"/>
    </source>
</evidence>
<evidence type="ECO:0000313" key="1">
    <source>
        <dbReference type="EMBL" id="MBE1499255.1"/>
    </source>
</evidence>
<comment type="caution">
    <text evidence="1">The sequence shown here is derived from an EMBL/GenBank/DDBJ whole genome shotgun (WGS) entry which is preliminary data.</text>
</comment>